<dbReference type="SUPFAM" id="SSF56024">
    <property type="entry name" value="Phospholipase D/nuclease"/>
    <property type="match status" value="1"/>
</dbReference>
<dbReference type="OrthoDB" id="9762009at2"/>
<dbReference type="EMBL" id="AMRV01000001">
    <property type="protein sequence ID" value="EMD84341.1"/>
    <property type="molecule type" value="Genomic_DNA"/>
</dbReference>
<dbReference type="AlphaFoldDB" id="M2TRE9"/>
<name>M2TRE9_9SPHN</name>
<proteinExistence type="predicted"/>
<evidence type="ECO:0000313" key="2">
    <source>
        <dbReference type="Proteomes" id="UP000011717"/>
    </source>
</evidence>
<keyword evidence="2" id="KW-1185">Reference proteome</keyword>
<organism evidence="1 2">
    <name type="scientific">Pacificimonas flava</name>
    <dbReference type="NCBI Taxonomy" id="1234595"/>
    <lineage>
        <taxon>Bacteria</taxon>
        <taxon>Pseudomonadati</taxon>
        <taxon>Pseudomonadota</taxon>
        <taxon>Alphaproteobacteria</taxon>
        <taxon>Sphingomonadales</taxon>
        <taxon>Sphingosinicellaceae</taxon>
        <taxon>Pacificimonas</taxon>
    </lineage>
</organism>
<accession>M2TRE9</accession>
<dbReference type="RefSeq" id="WP_008599668.1">
    <property type="nucleotide sequence ID" value="NZ_AMRV01000001.1"/>
</dbReference>
<comment type="caution">
    <text evidence="1">The sequence shown here is derived from an EMBL/GenBank/DDBJ whole genome shotgun (WGS) entry which is preliminary data.</text>
</comment>
<reference evidence="1 2" key="1">
    <citation type="journal article" date="2013" name="Genome Announc.">
        <title>Draft Genome Sequence of Strain JLT2015T, Belonging to the Family Sphingomonadaceae of the Alphaproteobacteria.</title>
        <authorList>
            <person name="Tang K."/>
            <person name="Liu K."/>
            <person name="Li S."/>
            <person name="Jiao N."/>
        </authorList>
    </citation>
    <scope>NUCLEOTIDE SEQUENCE [LARGE SCALE GENOMIC DNA]</scope>
    <source>
        <strain evidence="1 2">JLT2015</strain>
    </source>
</reference>
<gene>
    <name evidence="1" type="ORF">C725_0271</name>
</gene>
<evidence type="ECO:0000313" key="1">
    <source>
        <dbReference type="EMBL" id="EMD84341.1"/>
    </source>
</evidence>
<dbReference type="Proteomes" id="UP000011717">
    <property type="component" value="Unassembled WGS sequence"/>
</dbReference>
<protein>
    <submittedName>
        <fullName evidence="1">Uncharacterized protein</fullName>
    </submittedName>
</protein>
<sequence>MKTVCINQHLGVIGSNNVAIRSFQLNEEVGLSMFSPTTIEELPAVQARYLLESDELSLHGASAAARP</sequence>